<feature type="transmembrane region" description="Helical" evidence="5">
    <location>
        <begin position="294"/>
        <end position="315"/>
    </location>
</feature>
<feature type="region of interest" description="Disordered" evidence="4">
    <location>
        <begin position="786"/>
        <end position="814"/>
    </location>
</feature>
<comment type="similarity">
    <text evidence="1">Belongs to the hemerythrin family.</text>
</comment>
<sequence>MEPSTQNDEQRSIARSQSSELSTIQALSVARFRAFDQLLFYCMYPLSRNISLPLLIEIGFLVFIAVQFIGISTRFHTWPVSGKFGTYFMNVFHYLDFTISWSLPNVYLVFIITIAAFVLLIITSVAIASAMTRLEKPIPKKFSSFTALLTRLACTMFALPFVNVFSGGLGCLIPASPTAPQPPLFTTPIILTCGDLSPAFAAVGISFVVVTILLVFLYQLFVFDSNFKRHWPFATQSNIIPALLFLCTAILCVLSPVLAAQALIHSVITLVTFLMFTLLFMFYQPFFTIIGNALYAVACFLGFMSALITLLSVVIFKTTPADLVLPIIFMIACLLVTIGGCIGVFILTMKVGKSSLAMVKGEPVPIMSEKMKSKFGSVSRTLKQSKSMSSFVPTSSPRSVFQPYQPQPSAVIAPITTSAAVPSTPPNTLPRAQSPKMEENDEEMSEMGLNLPDGNDDKHIKLIPPEQYDPDLPKTSALSHVSVHSPTVVHGEITPNLSVATPRVQDHLNTNSQGVTEFVSPRIAQPTLRASASTGAIPSDARPAQEQPLLSEQLNPPRTLPKYRNVLSVQHALRFMQQPGFSREDDSIQLMESILGFALYRFPSSSSLWITACLYYRDFSLSTMKAAETLQHAKQCAPHIGQRWMEFSFLRDLELSKSTNGEQSASAMFRTQMERAKKYHDIANAYINQVWIQLSKTSFDVERVMINLTKGIDSFTDARKQYKKLLQTYPTSGQVLRGYGSLVRDIERDDDLALTFFNQASRFEDSAAQHSTSDEASLVSKTSAGYQTNQGMNSSSKPRGQKKGNGKKRSNGLSDSSLLIEGQKDVTKDLKVLFLMLPIVTVIITVISFVLTFSTFNDTIALTEIIHLSSLVQVQTSIVVMELEYWKIMNSRYLRDDPTIPDRCDYLLGIEDVKNTLHLQASDLADTLLNAYSQSPSDFYRTQFEKPITTLYYASVDISLRMNKIWPKTTMFLSHNEVNFVHLNVPVIMYEFLKRLACGFSAEIGTSVNIAMISNYILCAVLIVVSIFPLSFHYIWKIKIFTKHRRDVFFRFVSAPKHRYLKLKERLDHASGGDDEDTVNLSTVTVEQESESESEKADVRLEMGFGSIQEPREAVTPQPTPPFSPKVVPPKVTVGLLRSPSELFNEFTENRQNKVPTQSQEEPLLHRSSIRSLRQPNNFPNSNSAAQLINPQKSISPMQRASMSGSLGLHPNQTISLVNLNSEPQPGAQNYGQPIDPRNLRRSSSGINMSGVNTVYGMNTMNGMPGANGMNANGGPGGDFPVCMSQPETEKNSTDNTTAIPYDVPNQNDDSKKDGEQINTDDHEREDESLENEDLFVKVQKMGSIKPTRLRVFLFIAIGINWIAVGLSFAISIIALDTVGKARNELYLSFTQVALLHTINFLAIQIPFKPNHNPPMNFEEPESTRPGWSDFSHIGLDSEKHQDNILLLLTYTLVIHRKVQEGAEPYDPRYITSDERMDEVATPRTLVEGSEMFDIAMQSTKCILTEPELCDTRILYGINGEFGGLEGLITLYASAATNIASVENPDAVVIPENPDLQMICTMMHYDLNDALLLYSEAIQANLNTQVSLWNAIIISVSIACLIINVLFTETFLFLASRIISKMERTTLEMEILDPHNDTTLHAVEWREEYNCDLERYDKAHAAICASGVRVLKDRDSEEWDKNKRKVLARFTTLFFCVLADEEVMMDKHRIGNHHIRRHHRQHVKVIQQMTQALTHLYKSTPQSSQIFIQSVSSWLKSHVSHLDLDMSARLEEKITQFEIEEEIASKDLTIPSSFLHFLSSDNCSMANRKSFDVFMSTLHLSWEHLQ</sequence>
<evidence type="ECO:0000313" key="8">
    <source>
        <dbReference type="Proteomes" id="UP001281761"/>
    </source>
</evidence>
<feature type="transmembrane region" description="Helical" evidence="5">
    <location>
        <begin position="107"/>
        <end position="131"/>
    </location>
</feature>
<keyword evidence="2" id="KW-0479">Metal-binding</keyword>
<evidence type="ECO:0000256" key="4">
    <source>
        <dbReference type="SAM" id="MobiDB-lite"/>
    </source>
</evidence>
<dbReference type="CDD" id="cd06174">
    <property type="entry name" value="MFS"/>
    <property type="match status" value="1"/>
</dbReference>
<feature type="compositionally biased region" description="Polar residues" evidence="4">
    <location>
        <begin position="1222"/>
        <end position="1232"/>
    </location>
</feature>
<dbReference type="EMBL" id="JARBJD010000004">
    <property type="protein sequence ID" value="KAK2963925.1"/>
    <property type="molecule type" value="Genomic_DNA"/>
</dbReference>
<feature type="transmembrane region" description="Helical" evidence="5">
    <location>
        <begin position="1016"/>
        <end position="1036"/>
    </location>
</feature>
<keyword evidence="5" id="KW-1133">Transmembrane helix</keyword>
<dbReference type="InterPro" id="IPR052994">
    <property type="entry name" value="Tiny_macrocysts_regulators"/>
</dbReference>
<gene>
    <name evidence="7" type="ORF">BLNAU_1002</name>
</gene>
<evidence type="ECO:0000259" key="6">
    <source>
        <dbReference type="Pfam" id="PF25474"/>
    </source>
</evidence>
<feature type="region of interest" description="Disordered" evidence="4">
    <location>
        <begin position="1278"/>
        <end position="1330"/>
    </location>
</feature>
<evidence type="ECO:0000256" key="5">
    <source>
        <dbReference type="SAM" id="Phobius"/>
    </source>
</evidence>
<evidence type="ECO:0000256" key="1">
    <source>
        <dbReference type="ARBA" id="ARBA00010587"/>
    </source>
</evidence>
<feature type="transmembrane region" description="Helical" evidence="5">
    <location>
        <begin position="239"/>
        <end position="257"/>
    </location>
</feature>
<feature type="domain" description="TmcB/TmcC TPR repeats" evidence="6">
    <location>
        <begin position="669"/>
        <end position="769"/>
    </location>
</feature>
<keyword evidence="3" id="KW-0408">Iron</keyword>
<organism evidence="7 8">
    <name type="scientific">Blattamonas nauphoetae</name>
    <dbReference type="NCBI Taxonomy" id="2049346"/>
    <lineage>
        <taxon>Eukaryota</taxon>
        <taxon>Metamonada</taxon>
        <taxon>Preaxostyla</taxon>
        <taxon>Oxymonadida</taxon>
        <taxon>Blattamonas</taxon>
    </lineage>
</organism>
<feature type="transmembrane region" description="Helical" evidence="5">
    <location>
        <begin position="832"/>
        <end position="853"/>
    </location>
</feature>
<feature type="transmembrane region" description="Helical" evidence="5">
    <location>
        <begin position="152"/>
        <end position="176"/>
    </location>
</feature>
<feature type="region of interest" description="Disordered" evidence="4">
    <location>
        <begin position="418"/>
        <end position="441"/>
    </location>
</feature>
<comment type="caution">
    <text evidence="7">The sequence shown here is derived from an EMBL/GenBank/DDBJ whole genome shotgun (WGS) entry which is preliminary data.</text>
</comment>
<feature type="transmembrane region" description="Helical" evidence="5">
    <location>
        <begin position="327"/>
        <end position="348"/>
    </location>
</feature>
<reference evidence="7 8" key="1">
    <citation type="journal article" date="2022" name="bioRxiv">
        <title>Genomics of Preaxostyla Flagellates Illuminates Evolutionary Transitions and the Path Towards Mitochondrial Loss.</title>
        <authorList>
            <person name="Novak L.V.F."/>
            <person name="Treitli S.C."/>
            <person name="Pyrih J."/>
            <person name="Halakuc P."/>
            <person name="Pipaliya S.V."/>
            <person name="Vacek V."/>
            <person name="Brzon O."/>
            <person name="Soukal P."/>
            <person name="Eme L."/>
            <person name="Dacks J.B."/>
            <person name="Karnkowska A."/>
            <person name="Elias M."/>
            <person name="Hampl V."/>
        </authorList>
    </citation>
    <scope>NUCLEOTIDE SEQUENCE [LARGE SCALE GENOMIC DNA]</scope>
    <source>
        <strain evidence="7">NAU3</strain>
        <tissue evidence="7">Gut</tissue>
    </source>
</reference>
<protein>
    <recommendedName>
        <fullName evidence="6">TmcB/TmcC TPR repeats domain-containing protein</fullName>
    </recommendedName>
</protein>
<proteinExistence type="inferred from homology"/>
<feature type="transmembrane region" description="Helical" evidence="5">
    <location>
        <begin position="1352"/>
        <end position="1374"/>
    </location>
</feature>
<dbReference type="InterPro" id="IPR057352">
    <property type="entry name" value="TPR_TmcB/C"/>
</dbReference>
<dbReference type="Gene3D" id="1.20.120.50">
    <property type="entry name" value="Hemerythrin-like"/>
    <property type="match status" value="1"/>
</dbReference>
<evidence type="ECO:0000313" key="7">
    <source>
        <dbReference type="EMBL" id="KAK2963925.1"/>
    </source>
</evidence>
<evidence type="ECO:0000256" key="2">
    <source>
        <dbReference type="ARBA" id="ARBA00022723"/>
    </source>
</evidence>
<feature type="transmembrane region" description="Helical" evidence="5">
    <location>
        <begin position="50"/>
        <end position="72"/>
    </location>
</feature>
<feature type="compositionally biased region" description="Basic residues" evidence="4">
    <location>
        <begin position="799"/>
        <end position="810"/>
    </location>
</feature>
<feature type="compositionally biased region" description="Polar residues" evidence="4">
    <location>
        <begin position="786"/>
        <end position="798"/>
    </location>
</feature>
<dbReference type="SUPFAM" id="SSF47188">
    <property type="entry name" value="Hemerythrin-like"/>
    <property type="match status" value="1"/>
</dbReference>
<feature type="region of interest" description="Disordered" evidence="4">
    <location>
        <begin position="1222"/>
        <end position="1248"/>
    </location>
</feature>
<feature type="transmembrane region" description="Helical" evidence="5">
    <location>
        <begin position="1588"/>
        <end position="1614"/>
    </location>
</feature>
<dbReference type="Proteomes" id="UP001281761">
    <property type="component" value="Unassembled WGS sequence"/>
</dbReference>
<feature type="transmembrane region" description="Helical" evidence="5">
    <location>
        <begin position="196"/>
        <end position="218"/>
    </location>
</feature>
<keyword evidence="5" id="KW-0812">Transmembrane</keyword>
<evidence type="ECO:0000256" key="3">
    <source>
        <dbReference type="ARBA" id="ARBA00023004"/>
    </source>
</evidence>
<keyword evidence="5" id="KW-0472">Membrane</keyword>
<feature type="transmembrane region" description="Helical" evidence="5">
    <location>
        <begin position="263"/>
        <end position="282"/>
    </location>
</feature>
<feature type="compositionally biased region" description="Basic and acidic residues" evidence="4">
    <location>
        <begin position="1309"/>
        <end position="1323"/>
    </location>
</feature>
<dbReference type="PANTHER" id="PTHR31600:SF2">
    <property type="entry name" value="GAMETE ENRICHED GENE 10 PROTEIN-RELATED"/>
    <property type="match status" value="1"/>
</dbReference>
<dbReference type="PANTHER" id="PTHR31600">
    <property type="entry name" value="TINY MACROCYSTS PROTEIN B-RELATED"/>
    <property type="match status" value="1"/>
</dbReference>
<dbReference type="InterPro" id="IPR035938">
    <property type="entry name" value="Hemerythrin-like_sf"/>
</dbReference>
<feature type="transmembrane region" description="Helical" evidence="5">
    <location>
        <begin position="1386"/>
        <end position="1408"/>
    </location>
</feature>
<feature type="region of interest" description="Disordered" evidence="4">
    <location>
        <begin position="531"/>
        <end position="556"/>
    </location>
</feature>
<accession>A0ABQ9YJI7</accession>
<keyword evidence="8" id="KW-1185">Reference proteome</keyword>
<name>A0ABQ9YJI7_9EUKA</name>
<dbReference type="Pfam" id="PF25474">
    <property type="entry name" value="TPR_TmcB"/>
    <property type="match status" value="1"/>
</dbReference>